<dbReference type="InterPro" id="IPR015422">
    <property type="entry name" value="PyrdxlP-dep_Trfase_small"/>
</dbReference>
<proteinExistence type="predicted"/>
<dbReference type="GO" id="GO:0008483">
    <property type="term" value="F:transaminase activity"/>
    <property type="evidence" value="ECO:0007669"/>
    <property type="project" value="UniProtKB-KW"/>
</dbReference>
<dbReference type="InterPro" id="IPR015424">
    <property type="entry name" value="PyrdxlP-dep_Trfase"/>
</dbReference>
<protein>
    <submittedName>
        <fullName evidence="2">Aminotransferase class V-fold PLP-dependent enzyme</fullName>
    </submittedName>
</protein>
<dbReference type="InterPro" id="IPR000192">
    <property type="entry name" value="Aminotrans_V_dom"/>
</dbReference>
<evidence type="ECO:0000313" key="3">
    <source>
        <dbReference type="Proteomes" id="UP000515708"/>
    </source>
</evidence>
<dbReference type="PANTHER" id="PTHR43586:SF15">
    <property type="entry name" value="BLR3095 PROTEIN"/>
    <property type="match status" value="1"/>
</dbReference>
<dbReference type="PANTHER" id="PTHR43586">
    <property type="entry name" value="CYSTEINE DESULFURASE"/>
    <property type="match status" value="1"/>
</dbReference>
<feature type="domain" description="Aminotransferase class V" evidence="1">
    <location>
        <begin position="68"/>
        <end position="347"/>
    </location>
</feature>
<reference evidence="2 3" key="1">
    <citation type="journal article" date="2020" name="Front. Microbiol.">
        <title>Design of Bacterial Strain-Specific qPCR Assays Using NGS Data and Publicly Available Resources and Its Application to Track Biocontrol Strains.</title>
        <authorList>
            <person name="Hernandez I."/>
            <person name="Sant C."/>
            <person name="Martinez R."/>
            <person name="Fernandez C."/>
        </authorList>
    </citation>
    <scope>NUCLEOTIDE SEQUENCE [LARGE SCALE GENOMIC DNA]</scope>
    <source>
        <strain evidence="2 3">B24</strain>
    </source>
</reference>
<sequence>MSDELPGTGTAERYVASCAGEVGYLNWAALGPLSPTVRASIDAAAEALGSFSPRHHARGQSRSGDAVASLAHLLGARADEVVLSPSSTGALQHALYGVTGTVIAATADFPSITLPLQRAADLSAGRLSPRWIDPPRGWVTADAVADALDDSVTAVAVSHVDYRTGYRADLAALRELIGPERLLIVDAVQSFGVVAEDWSAADVVVGHGYKWLRAGRGTGFARFSDIARGRIAPLLSGITGTAADGPFRGEVPRPADTARAYTTSVPDHLASARLAAALDELQGVGVAEVEERVRRNADRIIDMAARHGIRVETPNEPQRRAGIVSLIPAEAEKAGGVLADAGLVVTVRGGAVRVAAHAGTSAETLDMLDTALAASGR</sequence>
<dbReference type="RefSeq" id="WP_182252601.1">
    <property type="nucleotide sequence ID" value="NZ_CP043732.1"/>
</dbReference>
<dbReference type="AlphaFoldDB" id="A0A7D8AJT3"/>
<evidence type="ECO:0000313" key="2">
    <source>
        <dbReference type="EMBL" id="QMU97605.1"/>
    </source>
</evidence>
<name>A0A7D8AJT3_9MICO</name>
<accession>A0A7D8AJT3</accession>
<dbReference type="EMBL" id="CP043732">
    <property type="protein sequence ID" value="QMU97605.1"/>
    <property type="molecule type" value="Genomic_DNA"/>
</dbReference>
<dbReference type="Proteomes" id="UP000515708">
    <property type="component" value="Chromosome"/>
</dbReference>
<dbReference type="InterPro" id="IPR015421">
    <property type="entry name" value="PyrdxlP-dep_Trfase_major"/>
</dbReference>
<dbReference type="Gene3D" id="3.40.640.10">
    <property type="entry name" value="Type I PLP-dependent aspartate aminotransferase-like (Major domain)"/>
    <property type="match status" value="1"/>
</dbReference>
<evidence type="ECO:0000259" key="1">
    <source>
        <dbReference type="Pfam" id="PF00266"/>
    </source>
</evidence>
<gene>
    <name evidence="2" type="ORF">FVO59_10535</name>
</gene>
<keyword evidence="2" id="KW-0032">Aminotransferase</keyword>
<dbReference type="Pfam" id="PF00266">
    <property type="entry name" value="Aminotran_5"/>
    <property type="match status" value="1"/>
</dbReference>
<dbReference type="Gene3D" id="3.90.1150.10">
    <property type="entry name" value="Aspartate Aminotransferase, domain 1"/>
    <property type="match status" value="1"/>
</dbReference>
<organism evidence="2 3">
    <name type="scientific">Microbacterium esteraromaticum</name>
    <dbReference type="NCBI Taxonomy" id="57043"/>
    <lineage>
        <taxon>Bacteria</taxon>
        <taxon>Bacillati</taxon>
        <taxon>Actinomycetota</taxon>
        <taxon>Actinomycetes</taxon>
        <taxon>Micrococcales</taxon>
        <taxon>Microbacteriaceae</taxon>
        <taxon>Microbacterium</taxon>
    </lineage>
</organism>
<keyword evidence="2" id="KW-0808">Transferase</keyword>
<dbReference type="SUPFAM" id="SSF53383">
    <property type="entry name" value="PLP-dependent transferases"/>
    <property type="match status" value="1"/>
</dbReference>